<gene>
    <name evidence="2" type="ORF">UFOPK3927_00778</name>
</gene>
<accession>A0A6J7MLU6</accession>
<proteinExistence type="predicted"/>
<sequence>MFGKPQKIRPGCFKVGEIDDDVDVGIEERLTISSNLERLVATSDLEQIKAGMLRVYRSNKLEPGVAVDRTAHRASHFSTSTEDSDTQRHAPKLAAGEPFKRGRSISEGSDGRDGAWGTKHPSDD</sequence>
<evidence type="ECO:0000313" key="2">
    <source>
        <dbReference type="EMBL" id="CAB4982140.1"/>
    </source>
</evidence>
<feature type="region of interest" description="Disordered" evidence="1">
    <location>
        <begin position="67"/>
        <end position="124"/>
    </location>
</feature>
<dbReference type="AlphaFoldDB" id="A0A6J7MLU6"/>
<organism evidence="2">
    <name type="scientific">freshwater metagenome</name>
    <dbReference type="NCBI Taxonomy" id="449393"/>
    <lineage>
        <taxon>unclassified sequences</taxon>
        <taxon>metagenomes</taxon>
        <taxon>ecological metagenomes</taxon>
    </lineage>
</organism>
<dbReference type="EMBL" id="CAFBOK010000075">
    <property type="protein sequence ID" value="CAB4982140.1"/>
    <property type="molecule type" value="Genomic_DNA"/>
</dbReference>
<reference evidence="2" key="1">
    <citation type="submission" date="2020-05" db="EMBL/GenBank/DDBJ databases">
        <authorList>
            <person name="Chiriac C."/>
            <person name="Salcher M."/>
            <person name="Ghai R."/>
            <person name="Kavagutti S V."/>
        </authorList>
    </citation>
    <scope>NUCLEOTIDE SEQUENCE</scope>
</reference>
<evidence type="ECO:0000256" key="1">
    <source>
        <dbReference type="SAM" id="MobiDB-lite"/>
    </source>
</evidence>
<name>A0A6J7MLU6_9ZZZZ</name>
<protein>
    <submittedName>
        <fullName evidence="2">Unannotated protein</fullName>
    </submittedName>
</protein>